<dbReference type="AlphaFoldDB" id="A0A834W1I1"/>
<sequence>MREKRMELLSFAFGKRSVETLTVSPKSNAAFGFIRS</sequence>
<evidence type="ECO:0000313" key="1">
    <source>
        <dbReference type="EMBL" id="KAF7805807.1"/>
    </source>
</evidence>
<reference evidence="1" key="1">
    <citation type="submission" date="2020-09" db="EMBL/GenBank/DDBJ databases">
        <title>Genome-Enabled Discovery of Anthraquinone Biosynthesis in Senna tora.</title>
        <authorList>
            <person name="Kang S.-H."/>
            <person name="Pandey R.P."/>
            <person name="Lee C.-M."/>
            <person name="Sim J.-S."/>
            <person name="Jeong J.-T."/>
            <person name="Choi B.-S."/>
            <person name="Jung M."/>
            <person name="Ginzburg D."/>
            <person name="Zhao K."/>
            <person name="Won S.Y."/>
            <person name="Oh T.-J."/>
            <person name="Yu Y."/>
            <person name="Kim N.-H."/>
            <person name="Lee O.R."/>
            <person name="Lee T.-H."/>
            <person name="Bashyal P."/>
            <person name="Kim T.-S."/>
            <person name="Lee W.-H."/>
            <person name="Kawkins C."/>
            <person name="Kim C.-K."/>
            <person name="Kim J.S."/>
            <person name="Ahn B.O."/>
            <person name="Rhee S.Y."/>
            <person name="Sohng J.K."/>
        </authorList>
    </citation>
    <scope>NUCLEOTIDE SEQUENCE</scope>
    <source>
        <tissue evidence="1">Leaf</tissue>
    </source>
</reference>
<evidence type="ECO:0000313" key="2">
    <source>
        <dbReference type="Proteomes" id="UP000634136"/>
    </source>
</evidence>
<keyword evidence="2" id="KW-1185">Reference proteome</keyword>
<proteinExistence type="predicted"/>
<organism evidence="1 2">
    <name type="scientific">Senna tora</name>
    <dbReference type="NCBI Taxonomy" id="362788"/>
    <lineage>
        <taxon>Eukaryota</taxon>
        <taxon>Viridiplantae</taxon>
        <taxon>Streptophyta</taxon>
        <taxon>Embryophyta</taxon>
        <taxon>Tracheophyta</taxon>
        <taxon>Spermatophyta</taxon>
        <taxon>Magnoliopsida</taxon>
        <taxon>eudicotyledons</taxon>
        <taxon>Gunneridae</taxon>
        <taxon>Pentapetalae</taxon>
        <taxon>rosids</taxon>
        <taxon>fabids</taxon>
        <taxon>Fabales</taxon>
        <taxon>Fabaceae</taxon>
        <taxon>Caesalpinioideae</taxon>
        <taxon>Cassia clade</taxon>
        <taxon>Senna</taxon>
    </lineage>
</organism>
<protein>
    <submittedName>
        <fullName evidence="1">Uncharacterized protein</fullName>
    </submittedName>
</protein>
<comment type="caution">
    <text evidence="1">The sequence shown here is derived from an EMBL/GenBank/DDBJ whole genome shotgun (WGS) entry which is preliminary data.</text>
</comment>
<gene>
    <name evidence="1" type="ORF">G2W53_037968</name>
</gene>
<dbReference type="Proteomes" id="UP000634136">
    <property type="component" value="Unassembled WGS sequence"/>
</dbReference>
<dbReference type="EMBL" id="JAAIUW010000012">
    <property type="protein sequence ID" value="KAF7805807.1"/>
    <property type="molecule type" value="Genomic_DNA"/>
</dbReference>
<accession>A0A834W1I1</accession>
<name>A0A834W1I1_9FABA</name>